<gene>
    <name evidence="3" type="primary">ssb</name>
    <name evidence="3" type="ORF">LFW2832_01087</name>
</gene>
<dbReference type="InterPro" id="IPR012340">
    <property type="entry name" value="NA-bd_OB-fold"/>
</dbReference>
<dbReference type="SUPFAM" id="SSF50249">
    <property type="entry name" value="Nucleic acid-binding proteins"/>
    <property type="match status" value="1"/>
</dbReference>
<dbReference type="GO" id="GO:0000724">
    <property type="term" value="P:double-strand break repair via homologous recombination"/>
    <property type="evidence" value="ECO:0007669"/>
    <property type="project" value="TreeGrafter"/>
</dbReference>
<dbReference type="Pfam" id="PF21473">
    <property type="entry name" value="OB_Ssb-like"/>
    <property type="match status" value="1"/>
</dbReference>
<sequence>MKSKKAGTALEKEGNMMKISELKPGTGSVTIEAEVVSMDSEREINKYGRKLRVGNATIKDDSGSVTLVLWNDQIDSVKAGDKIKIENGYVNEWQGASQLTLGKFGKLTVL</sequence>
<evidence type="ECO:0000256" key="1">
    <source>
        <dbReference type="ARBA" id="ARBA00023125"/>
    </source>
</evidence>
<evidence type="ECO:0000313" key="4">
    <source>
        <dbReference type="Proteomes" id="UP000789941"/>
    </source>
</evidence>
<keyword evidence="1" id="KW-0238">DNA-binding</keyword>
<dbReference type="Gene3D" id="2.40.50.140">
    <property type="entry name" value="Nucleic acid-binding proteins"/>
    <property type="match status" value="1"/>
</dbReference>
<evidence type="ECO:0000259" key="2">
    <source>
        <dbReference type="Pfam" id="PF21473"/>
    </source>
</evidence>
<proteinExistence type="predicted"/>
<dbReference type="Proteomes" id="UP000789941">
    <property type="component" value="Unassembled WGS sequence"/>
</dbReference>
<feature type="domain" description="Single-stranded DNA binding protein Ssb-like OB fold" evidence="2">
    <location>
        <begin position="22"/>
        <end position="108"/>
    </location>
</feature>
<dbReference type="AlphaFoldDB" id="A0A5E4LS27"/>
<dbReference type="GO" id="GO:0010212">
    <property type="term" value="P:response to ionizing radiation"/>
    <property type="evidence" value="ECO:0007669"/>
    <property type="project" value="TreeGrafter"/>
</dbReference>
<dbReference type="InterPro" id="IPR051231">
    <property type="entry name" value="SOSS-B"/>
</dbReference>
<name>A0A5E4LS27_9ARCH</name>
<accession>A0A5E4LS27</accession>
<organism evidence="3 4">
    <name type="scientific">Candidatus Bilamarchaeum dharawalense</name>
    <dbReference type="NCBI Taxonomy" id="2885759"/>
    <lineage>
        <taxon>Archaea</taxon>
        <taxon>Candidatus Micrarchaeota</taxon>
        <taxon>Candidatus Micrarchaeia</taxon>
        <taxon>Candidatus Anstonellales</taxon>
        <taxon>Candidatus Bilamarchaeaceae</taxon>
        <taxon>Candidatus Bilamarchaeum</taxon>
    </lineage>
</organism>
<protein>
    <submittedName>
        <fullName evidence="3">Single-stranded DNA binding protein Ssb</fullName>
    </submittedName>
</protein>
<evidence type="ECO:0000313" key="3">
    <source>
        <dbReference type="EMBL" id="VVC04740.1"/>
    </source>
</evidence>
<dbReference type="GO" id="GO:0003677">
    <property type="term" value="F:DNA binding"/>
    <property type="evidence" value="ECO:0007669"/>
    <property type="project" value="UniProtKB-KW"/>
</dbReference>
<dbReference type="InterPro" id="IPR048970">
    <property type="entry name" value="OB_Ssb-like"/>
</dbReference>
<dbReference type="EMBL" id="CABMJJ010000010">
    <property type="protein sequence ID" value="VVC04740.1"/>
    <property type="molecule type" value="Genomic_DNA"/>
</dbReference>
<dbReference type="PANTHER" id="PTHR13356:SF0">
    <property type="entry name" value="SOSS COMPLEX SUBUNIT B HOMOLOG"/>
    <property type="match status" value="1"/>
</dbReference>
<reference evidence="3 4" key="1">
    <citation type="submission" date="2019-08" db="EMBL/GenBank/DDBJ databases">
        <authorList>
            <person name="Vazquez-Campos X."/>
        </authorList>
    </citation>
    <scope>NUCLEOTIDE SEQUENCE [LARGE SCALE GENOMIC DNA]</scope>
    <source>
        <strain evidence="3">LFW-283_2</strain>
    </source>
</reference>
<dbReference type="CDD" id="cd04491">
    <property type="entry name" value="SoSSB_OBF"/>
    <property type="match status" value="1"/>
</dbReference>
<dbReference type="PANTHER" id="PTHR13356">
    <property type="entry name" value="OB FOLD NUCLEIC ACID BINDING PROTEIN-RELATED"/>
    <property type="match status" value="1"/>
</dbReference>
<comment type="caution">
    <text evidence="3">The sequence shown here is derived from an EMBL/GenBank/DDBJ whole genome shotgun (WGS) entry which is preliminary data.</text>
</comment>